<evidence type="ECO:0000259" key="2">
    <source>
        <dbReference type="Pfam" id="PF13360"/>
    </source>
</evidence>
<comment type="caution">
    <text evidence="3">The sequence shown here is derived from an EMBL/GenBank/DDBJ whole genome shotgun (WGS) entry which is preliminary data.</text>
</comment>
<dbReference type="InterPro" id="IPR015943">
    <property type="entry name" value="WD40/YVTN_repeat-like_dom_sf"/>
</dbReference>
<dbReference type="PANTHER" id="PTHR34512:SF30">
    <property type="entry name" value="OUTER MEMBRANE PROTEIN ASSEMBLY FACTOR BAMB"/>
    <property type="match status" value="1"/>
</dbReference>
<evidence type="ECO:0000256" key="1">
    <source>
        <dbReference type="SAM" id="MobiDB-lite"/>
    </source>
</evidence>
<dbReference type="PANTHER" id="PTHR34512">
    <property type="entry name" value="CELL SURFACE PROTEIN"/>
    <property type="match status" value="1"/>
</dbReference>
<dbReference type="InterPro" id="IPR002372">
    <property type="entry name" value="PQQ_rpt_dom"/>
</dbReference>
<keyword evidence="4" id="KW-1185">Reference proteome</keyword>
<dbReference type="Proteomes" id="UP001016761">
    <property type="component" value="Unassembled WGS sequence"/>
</dbReference>
<accession>A0ABX2LCD1</accession>
<feature type="region of interest" description="Disordered" evidence="1">
    <location>
        <begin position="1"/>
        <end position="27"/>
    </location>
</feature>
<organism evidence="3 4">
    <name type="scientific">Haloterrigena gelatinilytica</name>
    <dbReference type="NCBI Taxonomy" id="2741724"/>
    <lineage>
        <taxon>Archaea</taxon>
        <taxon>Methanobacteriati</taxon>
        <taxon>Methanobacteriota</taxon>
        <taxon>Stenosarchaea group</taxon>
        <taxon>Halobacteria</taxon>
        <taxon>Halobacteriales</taxon>
        <taxon>Natrialbaceae</taxon>
        <taxon>Haloterrigena</taxon>
    </lineage>
</organism>
<reference evidence="3 4" key="1">
    <citation type="submission" date="2020-06" db="EMBL/GenBank/DDBJ databases">
        <title>Haloterrigena sp. nov., an extremely halophilic archaeon isolated from a saline sediment.</title>
        <authorList>
            <person name="Liu B.-B."/>
        </authorList>
    </citation>
    <scope>NUCLEOTIDE SEQUENCE [LARGE SCALE GENOMIC DNA]</scope>
    <source>
        <strain evidence="3 4">SYSU A558-1</strain>
    </source>
</reference>
<evidence type="ECO:0000313" key="3">
    <source>
        <dbReference type="EMBL" id="NUC73040.1"/>
    </source>
</evidence>
<dbReference type="RefSeq" id="WP_174680908.1">
    <property type="nucleotide sequence ID" value="NZ_JABUQZ010000001.1"/>
</dbReference>
<feature type="domain" description="Pyrrolo-quinoline quinone repeat" evidence="2">
    <location>
        <begin position="42"/>
        <end position="166"/>
    </location>
</feature>
<dbReference type="InterPro" id="IPR018391">
    <property type="entry name" value="PQQ_b-propeller_rpt"/>
</dbReference>
<protein>
    <submittedName>
        <fullName evidence="3">PQQ-binding-like beta-propeller repeat protein</fullName>
    </submittedName>
</protein>
<feature type="compositionally biased region" description="Polar residues" evidence="1">
    <location>
        <begin position="1"/>
        <end position="14"/>
    </location>
</feature>
<dbReference type="SUPFAM" id="SSF50998">
    <property type="entry name" value="Quinoprotein alcohol dehydrogenase-like"/>
    <property type="match status" value="1"/>
</dbReference>
<dbReference type="InterPro" id="IPR011047">
    <property type="entry name" value="Quinoprotein_ADH-like_sf"/>
</dbReference>
<proteinExistence type="predicted"/>
<dbReference type="EMBL" id="JABUQZ010000001">
    <property type="protein sequence ID" value="NUC73040.1"/>
    <property type="molecule type" value="Genomic_DNA"/>
</dbReference>
<gene>
    <name evidence="3" type="ORF">HTZ84_12080</name>
</gene>
<sequence length="179" mass="18771">MGTATPNPTGNRLTRPTRRPNCGTRWPPPTVTDDACYVPLGDGTVAALERDGALRWRRQVERGGHGSGMNFVTSPAIAGGTLYVTNAWQLTALDAETGREQWSVETGNDHPVIADGVVYVSGLNAIAAYNGSDGSELWRYRPGATSGGGERVAPVVGGVVFYPSAGLHALRGSDTSDST</sequence>
<dbReference type="Gene3D" id="2.130.10.10">
    <property type="entry name" value="YVTN repeat-like/Quinoprotein amine dehydrogenase"/>
    <property type="match status" value="1"/>
</dbReference>
<evidence type="ECO:0000313" key="4">
    <source>
        <dbReference type="Proteomes" id="UP001016761"/>
    </source>
</evidence>
<name>A0ABX2LCD1_9EURY</name>
<dbReference type="SMART" id="SM00564">
    <property type="entry name" value="PQQ"/>
    <property type="match status" value="3"/>
</dbReference>
<dbReference type="Pfam" id="PF13360">
    <property type="entry name" value="PQQ_2"/>
    <property type="match status" value="1"/>
</dbReference>